<sequence>MTKKTYATVTGKFSTQVAITSFLIGTLVFILSQLFPKVDSIFIIGIFYVMIALFVNGVVFLNLVHHFLFFRNHREYFGIKILIVMANIPIAVGYFYITINRINLFTF</sequence>
<proteinExistence type="predicted"/>
<keyword evidence="1" id="KW-0812">Transmembrane</keyword>
<evidence type="ECO:0000313" key="3">
    <source>
        <dbReference type="Proteomes" id="UP000625735"/>
    </source>
</evidence>
<feature type="transmembrane region" description="Helical" evidence="1">
    <location>
        <begin position="41"/>
        <end position="64"/>
    </location>
</feature>
<protein>
    <submittedName>
        <fullName evidence="2">Uncharacterized protein</fullName>
    </submittedName>
</protein>
<dbReference type="AlphaFoldDB" id="A0A916Y2Y7"/>
<evidence type="ECO:0000256" key="1">
    <source>
        <dbReference type="SAM" id="Phobius"/>
    </source>
</evidence>
<organism evidence="2 3">
    <name type="scientific">Flavobacterium orientale</name>
    <dbReference type="NCBI Taxonomy" id="1756020"/>
    <lineage>
        <taxon>Bacteria</taxon>
        <taxon>Pseudomonadati</taxon>
        <taxon>Bacteroidota</taxon>
        <taxon>Flavobacteriia</taxon>
        <taxon>Flavobacteriales</taxon>
        <taxon>Flavobacteriaceae</taxon>
        <taxon>Flavobacterium</taxon>
    </lineage>
</organism>
<reference evidence="2" key="2">
    <citation type="submission" date="2020-09" db="EMBL/GenBank/DDBJ databases">
        <authorList>
            <person name="Sun Q."/>
            <person name="Zhou Y."/>
        </authorList>
    </citation>
    <scope>NUCLEOTIDE SEQUENCE</scope>
    <source>
        <strain evidence="2">CGMCC 1.12506</strain>
    </source>
</reference>
<dbReference type="Proteomes" id="UP000625735">
    <property type="component" value="Unassembled WGS sequence"/>
</dbReference>
<evidence type="ECO:0000313" key="2">
    <source>
        <dbReference type="EMBL" id="GGD28907.1"/>
    </source>
</evidence>
<reference evidence="2" key="1">
    <citation type="journal article" date="2014" name="Int. J. Syst. Evol. Microbiol.">
        <title>Complete genome sequence of Corynebacterium casei LMG S-19264T (=DSM 44701T), isolated from a smear-ripened cheese.</title>
        <authorList>
            <consortium name="US DOE Joint Genome Institute (JGI-PGF)"/>
            <person name="Walter F."/>
            <person name="Albersmeier A."/>
            <person name="Kalinowski J."/>
            <person name="Ruckert C."/>
        </authorList>
    </citation>
    <scope>NUCLEOTIDE SEQUENCE</scope>
    <source>
        <strain evidence="2">CGMCC 1.12506</strain>
    </source>
</reference>
<keyword evidence="1" id="KW-1133">Transmembrane helix</keyword>
<dbReference type="EMBL" id="BMFG01000006">
    <property type="protein sequence ID" value="GGD28907.1"/>
    <property type="molecule type" value="Genomic_DNA"/>
</dbReference>
<keyword evidence="1" id="KW-0472">Membrane</keyword>
<dbReference type="RefSeq" id="WP_188362312.1">
    <property type="nucleotide sequence ID" value="NZ_BMFG01000006.1"/>
</dbReference>
<accession>A0A916Y2Y7</accession>
<comment type="caution">
    <text evidence="2">The sequence shown here is derived from an EMBL/GenBank/DDBJ whole genome shotgun (WGS) entry which is preliminary data.</text>
</comment>
<keyword evidence="3" id="KW-1185">Reference proteome</keyword>
<feature type="transmembrane region" description="Helical" evidence="1">
    <location>
        <begin position="76"/>
        <end position="97"/>
    </location>
</feature>
<feature type="transmembrane region" description="Helical" evidence="1">
    <location>
        <begin position="12"/>
        <end position="35"/>
    </location>
</feature>
<name>A0A916Y2Y7_9FLAO</name>
<gene>
    <name evidence="2" type="ORF">GCM10011343_18840</name>
</gene>